<dbReference type="PANTHER" id="PTHR22789:SF0">
    <property type="entry name" value="3-OXO-TETRONATE 4-PHOSPHATE DECARBOXYLASE-RELATED"/>
    <property type="match status" value="1"/>
</dbReference>
<dbReference type="SUPFAM" id="SSF53639">
    <property type="entry name" value="AraD/HMP-PK domain-like"/>
    <property type="match status" value="1"/>
</dbReference>
<protein>
    <submittedName>
        <fullName evidence="4">L-fuculose phosphate aldolase</fullName>
        <ecNumber evidence="4">4.1.2.17</ecNumber>
    </submittedName>
</protein>
<dbReference type="FunCoup" id="A0A140LCZ3">
    <property type="interactions" value="51"/>
</dbReference>
<comment type="caution">
    <text evidence="4">The sequence shown here is derived from an EMBL/GenBank/DDBJ whole genome shotgun (WGS) entry which is preliminary data.</text>
</comment>
<evidence type="ECO:0000256" key="2">
    <source>
        <dbReference type="ARBA" id="ARBA00023239"/>
    </source>
</evidence>
<keyword evidence="5" id="KW-1185">Reference proteome</keyword>
<dbReference type="InterPro" id="IPR036409">
    <property type="entry name" value="Aldolase_II/adducin_N_sf"/>
</dbReference>
<dbReference type="Pfam" id="PF00596">
    <property type="entry name" value="Aldolase_II"/>
    <property type="match status" value="1"/>
</dbReference>
<proteinExistence type="predicted"/>
<keyword evidence="2 4" id="KW-0456">Lyase</keyword>
<evidence type="ECO:0000256" key="1">
    <source>
        <dbReference type="ARBA" id="ARBA00022723"/>
    </source>
</evidence>
<organism evidence="4 5">
    <name type="scientific">Fervidicola ferrireducens</name>
    <dbReference type="NCBI Taxonomy" id="520764"/>
    <lineage>
        <taxon>Bacteria</taxon>
        <taxon>Bacillati</taxon>
        <taxon>Bacillota</taxon>
        <taxon>Clostridia</taxon>
        <taxon>Thermosediminibacterales</taxon>
        <taxon>Thermosediminibacteraceae</taxon>
        <taxon>Fervidicola</taxon>
    </lineage>
</organism>
<accession>A0A140LCZ3</accession>
<dbReference type="PATRIC" id="fig|520764.3.peg.510"/>
<dbReference type="PANTHER" id="PTHR22789">
    <property type="entry name" value="FUCULOSE PHOSPHATE ALDOLASE"/>
    <property type="match status" value="1"/>
</dbReference>
<sequence length="217" mass="23609">MEMLLLKVKQMVVEYGEKIVKEGLVVATWGNLSARNCKDDVFVITPSGMNYTMLEPDDIVEVDLEGRPLTLNRKPSVETPLHAAIYRARPDVRAIIHTHSTNASACAAARVEIPCIMEDMAAMVGGPVKVAKYAPSGSQELAKNAVEALGDRNAVLLANHGVVAVGRDLAEAFKVCLVVEKSAEIFLKSKIAGNPVPLTEGEVKFIRDFYLNSYGQR</sequence>
<evidence type="ECO:0000313" key="5">
    <source>
        <dbReference type="Proteomes" id="UP000070427"/>
    </source>
</evidence>
<dbReference type="EMBL" id="LOED01000003">
    <property type="protein sequence ID" value="KXG78418.1"/>
    <property type="molecule type" value="Genomic_DNA"/>
</dbReference>
<dbReference type="InterPro" id="IPR001303">
    <property type="entry name" value="Aldolase_II/adducin_N"/>
</dbReference>
<dbReference type="Proteomes" id="UP000070427">
    <property type="component" value="Unassembled WGS sequence"/>
</dbReference>
<dbReference type="InParanoid" id="A0A140LCZ3"/>
<dbReference type="GO" id="GO:0019323">
    <property type="term" value="P:pentose catabolic process"/>
    <property type="evidence" value="ECO:0007669"/>
    <property type="project" value="TreeGrafter"/>
</dbReference>
<name>A0A140LCZ3_9FIRM</name>
<evidence type="ECO:0000313" key="4">
    <source>
        <dbReference type="EMBL" id="KXG78418.1"/>
    </source>
</evidence>
<evidence type="ECO:0000259" key="3">
    <source>
        <dbReference type="SMART" id="SM01007"/>
    </source>
</evidence>
<keyword evidence="1" id="KW-0479">Metal-binding</keyword>
<dbReference type="SMART" id="SM01007">
    <property type="entry name" value="Aldolase_II"/>
    <property type="match status" value="1"/>
</dbReference>
<dbReference type="STRING" id="520764.AN618_04850"/>
<dbReference type="GO" id="GO:0005829">
    <property type="term" value="C:cytosol"/>
    <property type="evidence" value="ECO:0007669"/>
    <property type="project" value="TreeGrafter"/>
</dbReference>
<dbReference type="RefSeq" id="WP_066351598.1">
    <property type="nucleotide sequence ID" value="NZ_LOED01000003.1"/>
</dbReference>
<dbReference type="GO" id="GO:0008738">
    <property type="term" value="F:L-fuculose-phosphate aldolase activity"/>
    <property type="evidence" value="ECO:0007669"/>
    <property type="project" value="UniProtKB-EC"/>
</dbReference>
<dbReference type="EC" id="4.1.2.17" evidence="4"/>
<reference evidence="4 5" key="1">
    <citation type="submission" date="2015-12" db="EMBL/GenBank/DDBJ databases">
        <title>Draft genome sequnece of Fervidicola ferrireducens strain Y170.</title>
        <authorList>
            <person name="Patel B.K."/>
        </authorList>
    </citation>
    <scope>NUCLEOTIDE SEQUENCE [LARGE SCALE GENOMIC DNA]</scope>
    <source>
        <strain evidence="4 5">Y170</strain>
    </source>
</reference>
<gene>
    <name evidence="4" type="primary">fucA</name>
    <name evidence="4" type="ORF">AN618_04850</name>
</gene>
<dbReference type="InterPro" id="IPR050197">
    <property type="entry name" value="Aldolase_class_II_sugar_metab"/>
</dbReference>
<feature type="domain" description="Class II aldolase/adducin N-terminal" evidence="3">
    <location>
        <begin position="10"/>
        <end position="187"/>
    </location>
</feature>
<dbReference type="AlphaFoldDB" id="A0A140LCZ3"/>
<dbReference type="GO" id="GO:0046872">
    <property type="term" value="F:metal ion binding"/>
    <property type="evidence" value="ECO:0007669"/>
    <property type="project" value="UniProtKB-KW"/>
</dbReference>
<dbReference type="Gene3D" id="3.40.225.10">
    <property type="entry name" value="Class II aldolase/adducin N-terminal domain"/>
    <property type="match status" value="1"/>
</dbReference>